<evidence type="ECO:0000313" key="2">
    <source>
        <dbReference type="EMBL" id="MFC3024286.1"/>
    </source>
</evidence>
<reference evidence="3" key="1">
    <citation type="journal article" date="2019" name="Int. J. Syst. Evol. Microbiol.">
        <title>The Global Catalogue of Microorganisms (GCM) 10K type strain sequencing project: providing services to taxonomists for standard genome sequencing and annotation.</title>
        <authorList>
            <consortium name="The Broad Institute Genomics Platform"/>
            <consortium name="The Broad Institute Genome Sequencing Center for Infectious Disease"/>
            <person name="Wu L."/>
            <person name="Ma J."/>
        </authorList>
    </citation>
    <scope>NUCLEOTIDE SEQUENCE [LARGE SCALE GENOMIC DNA]</scope>
    <source>
        <strain evidence="3">KCTC 62784</strain>
    </source>
</reference>
<comment type="caution">
    <text evidence="2">The sequence shown here is derived from an EMBL/GenBank/DDBJ whole genome shotgun (WGS) entry which is preliminary data.</text>
</comment>
<dbReference type="Gene3D" id="1.20.120.520">
    <property type="entry name" value="nmb1532 protein domain like"/>
    <property type="match status" value="1"/>
</dbReference>
<dbReference type="PANTHER" id="PTHR35585">
    <property type="entry name" value="HHE DOMAIN PROTEIN (AFU_ORTHOLOGUE AFUA_4G00730)"/>
    <property type="match status" value="1"/>
</dbReference>
<name>A0ABV7C8E6_9VIBR</name>
<accession>A0ABV7C8E6</accession>
<organism evidence="2 3">
    <name type="scientific">Vibrio zhugei</name>
    <dbReference type="NCBI Taxonomy" id="2479546"/>
    <lineage>
        <taxon>Bacteria</taxon>
        <taxon>Pseudomonadati</taxon>
        <taxon>Pseudomonadota</taxon>
        <taxon>Gammaproteobacteria</taxon>
        <taxon>Vibrionales</taxon>
        <taxon>Vibrionaceae</taxon>
        <taxon>Vibrio</taxon>
    </lineage>
</organism>
<dbReference type="Pfam" id="PF01814">
    <property type="entry name" value="Hemerythrin"/>
    <property type="match status" value="1"/>
</dbReference>
<gene>
    <name evidence="2" type="ORF">ACFODT_10630</name>
</gene>
<evidence type="ECO:0000259" key="1">
    <source>
        <dbReference type="Pfam" id="PF01814"/>
    </source>
</evidence>
<keyword evidence="3" id="KW-1185">Reference proteome</keyword>
<dbReference type="EMBL" id="JBHRSE010000065">
    <property type="protein sequence ID" value="MFC3024286.1"/>
    <property type="molecule type" value="Genomic_DNA"/>
</dbReference>
<sequence length="145" mass="16869">MKNIFDVLKESHEKQRLLLDTLMETSGDSPARKEFYQNLKDELEQHSAAEERFFYAPLIDSDKTIELSRHGIAEHHEFDKLMAQLDETDMSSPAWLSLMKTLRHKVLHHLEDEEQNFFQLAGKVMTDNQKVTLADGYVEEMTNAS</sequence>
<dbReference type="InterPro" id="IPR012312">
    <property type="entry name" value="Hemerythrin-like"/>
</dbReference>
<dbReference type="CDD" id="cd12108">
    <property type="entry name" value="Hr-like"/>
    <property type="match status" value="1"/>
</dbReference>
<proteinExistence type="predicted"/>
<protein>
    <submittedName>
        <fullName evidence="2">Hemerythrin domain-containing protein</fullName>
    </submittedName>
</protein>
<evidence type="ECO:0000313" key="3">
    <source>
        <dbReference type="Proteomes" id="UP001595384"/>
    </source>
</evidence>
<dbReference type="PANTHER" id="PTHR35585:SF1">
    <property type="entry name" value="HHE DOMAIN PROTEIN (AFU_ORTHOLOGUE AFUA_4G00730)"/>
    <property type="match status" value="1"/>
</dbReference>
<feature type="domain" description="Hemerythrin-like" evidence="1">
    <location>
        <begin position="4"/>
        <end position="121"/>
    </location>
</feature>
<dbReference type="RefSeq" id="WP_123015083.1">
    <property type="nucleotide sequence ID" value="NZ_AP024911.1"/>
</dbReference>
<dbReference type="Proteomes" id="UP001595384">
    <property type="component" value="Unassembled WGS sequence"/>
</dbReference>